<dbReference type="PANTHER" id="PTHR10245">
    <property type="entry name" value="ENDOTHELIAL DIFFERENTIATION-RELATED FACTOR 1 MULTIPROTEIN BRIDGING FACTOR 1"/>
    <property type="match status" value="1"/>
</dbReference>
<dbReference type="Gene3D" id="1.10.260.40">
    <property type="entry name" value="lambda repressor-like DNA-binding domains"/>
    <property type="match status" value="1"/>
</dbReference>
<dbReference type="Pfam" id="PF01381">
    <property type="entry name" value="HTH_3"/>
    <property type="match status" value="1"/>
</dbReference>
<reference evidence="3 4" key="1">
    <citation type="journal article" date="2023" name="Science">
        <title>Elucidation of the pathway for biosynthesis of saponin adjuvants from the soapbark tree.</title>
        <authorList>
            <person name="Reed J."/>
            <person name="Orme A."/>
            <person name="El-Demerdash A."/>
            <person name="Owen C."/>
            <person name="Martin L.B.B."/>
            <person name="Misra R.C."/>
            <person name="Kikuchi S."/>
            <person name="Rejzek M."/>
            <person name="Martin A.C."/>
            <person name="Harkess A."/>
            <person name="Leebens-Mack J."/>
            <person name="Louveau T."/>
            <person name="Stephenson M.J."/>
            <person name="Osbourn A."/>
        </authorList>
    </citation>
    <scope>NUCLEOTIDE SEQUENCE [LARGE SCALE GENOMIC DNA]</scope>
    <source>
        <strain evidence="3">S10</strain>
    </source>
</reference>
<comment type="caution">
    <text evidence="3">The sequence shown here is derived from an EMBL/GenBank/DDBJ whole genome shotgun (WGS) entry which is preliminary data.</text>
</comment>
<evidence type="ECO:0000256" key="1">
    <source>
        <dbReference type="ARBA" id="ARBA00023125"/>
    </source>
</evidence>
<dbReference type="InterPro" id="IPR001387">
    <property type="entry name" value="Cro/C1-type_HTH"/>
</dbReference>
<keyword evidence="1" id="KW-0238">DNA-binding</keyword>
<accession>A0AAD7VNC2</accession>
<proteinExistence type="predicted"/>
<evidence type="ECO:0000259" key="2">
    <source>
        <dbReference type="PROSITE" id="PS50943"/>
    </source>
</evidence>
<feature type="domain" description="HTH cro/C1-type" evidence="2">
    <location>
        <begin position="80"/>
        <end position="134"/>
    </location>
</feature>
<dbReference type="PROSITE" id="PS50943">
    <property type="entry name" value="HTH_CROC1"/>
    <property type="match status" value="1"/>
</dbReference>
<dbReference type="AlphaFoldDB" id="A0AAD7VNC2"/>
<name>A0AAD7VNC2_QUISA</name>
<dbReference type="GO" id="GO:0003677">
    <property type="term" value="F:DNA binding"/>
    <property type="evidence" value="ECO:0007669"/>
    <property type="project" value="UniProtKB-KW"/>
</dbReference>
<organism evidence="3 4">
    <name type="scientific">Quillaja saponaria</name>
    <name type="common">Soap bark tree</name>
    <dbReference type="NCBI Taxonomy" id="32244"/>
    <lineage>
        <taxon>Eukaryota</taxon>
        <taxon>Viridiplantae</taxon>
        <taxon>Streptophyta</taxon>
        <taxon>Embryophyta</taxon>
        <taxon>Tracheophyta</taxon>
        <taxon>Spermatophyta</taxon>
        <taxon>Magnoliopsida</taxon>
        <taxon>eudicotyledons</taxon>
        <taxon>Gunneridae</taxon>
        <taxon>Pentapetalae</taxon>
        <taxon>rosids</taxon>
        <taxon>fabids</taxon>
        <taxon>Fabales</taxon>
        <taxon>Quillajaceae</taxon>
        <taxon>Quillaja</taxon>
    </lineage>
</organism>
<dbReference type="InterPro" id="IPR010982">
    <property type="entry name" value="Lambda_DNA-bd_dom_sf"/>
</dbReference>
<dbReference type="CDD" id="cd00093">
    <property type="entry name" value="HTH_XRE"/>
    <property type="match status" value="1"/>
</dbReference>
<dbReference type="SUPFAM" id="SSF47413">
    <property type="entry name" value="lambda repressor-like DNA-binding domains"/>
    <property type="match status" value="1"/>
</dbReference>
<gene>
    <name evidence="3" type="ORF">O6P43_001046</name>
</gene>
<dbReference type="SMART" id="SM00530">
    <property type="entry name" value="HTH_XRE"/>
    <property type="match status" value="1"/>
</dbReference>
<dbReference type="Proteomes" id="UP001163823">
    <property type="component" value="Chromosome 1"/>
</dbReference>
<dbReference type="PANTHER" id="PTHR10245:SF124">
    <property type="entry name" value="MULTIPROTEIN-BRIDGING FACTOR 1B-LIKE"/>
    <property type="match status" value="1"/>
</dbReference>
<evidence type="ECO:0000313" key="3">
    <source>
        <dbReference type="EMBL" id="KAJ7981833.1"/>
    </source>
</evidence>
<dbReference type="GO" id="GO:0005634">
    <property type="term" value="C:nucleus"/>
    <property type="evidence" value="ECO:0007669"/>
    <property type="project" value="TreeGrafter"/>
</dbReference>
<sequence length="136" mass="14414">MKAAAASKAAAATAEVAASAAKDAAKRAANAAKRAVELAADAREATYIADAAKNAAKKATAAADKAAAEAHHDKVLKKAIIKAREDKKLSKFQLAQMINERGQYIEDYESGKVRLNPKVIQKLEKALGMKLQLNKK</sequence>
<keyword evidence="4" id="KW-1185">Reference proteome</keyword>
<protein>
    <submittedName>
        <fullName evidence="3">Multiprotein-bridging factor</fullName>
    </submittedName>
</protein>
<dbReference type="EMBL" id="JARAOO010000001">
    <property type="protein sequence ID" value="KAJ7981833.1"/>
    <property type="molecule type" value="Genomic_DNA"/>
</dbReference>
<evidence type="ECO:0000313" key="4">
    <source>
        <dbReference type="Proteomes" id="UP001163823"/>
    </source>
</evidence>